<keyword evidence="3" id="KW-0472">Membrane</keyword>
<evidence type="ECO:0000256" key="4">
    <source>
        <dbReference type="ARBA" id="ARBA00023139"/>
    </source>
</evidence>
<evidence type="ECO:0000256" key="3">
    <source>
        <dbReference type="ARBA" id="ARBA00023136"/>
    </source>
</evidence>
<keyword evidence="5" id="KW-0449">Lipoprotein</keyword>
<name>A0A3N1HH17_9PSEU</name>
<dbReference type="EMBL" id="RJKM01000001">
    <property type="protein sequence ID" value="ROP41798.1"/>
    <property type="molecule type" value="Genomic_DNA"/>
</dbReference>
<organism evidence="7 8">
    <name type="scientific">Saccharothrix texasensis</name>
    <dbReference type="NCBI Taxonomy" id="103734"/>
    <lineage>
        <taxon>Bacteria</taxon>
        <taxon>Bacillati</taxon>
        <taxon>Actinomycetota</taxon>
        <taxon>Actinomycetes</taxon>
        <taxon>Pseudonocardiales</taxon>
        <taxon>Pseudonocardiaceae</taxon>
        <taxon>Saccharothrix</taxon>
    </lineage>
</organism>
<reference evidence="7 8" key="1">
    <citation type="submission" date="2018-11" db="EMBL/GenBank/DDBJ databases">
        <title>Sequencing the genomes of 1000 actinobacteria strains.</title>
        <authorList>
            <person name="Klenk H.-P."/>
        </authorList>
    </citation>
    <scope>NUCLEOTIDE SEQUENCE [LARGE SCALE GENOMIC DNA]</scope>
    <source>
        <strain evidence="7 8">DSM 44231</strain>
    </source>
</reference>
<sequence length="425" mass="46275">MGKFRAGVAAAAVVLVAACGTDATDSGADGKIDGKITVLTNRTDLVDTKFKEYAEQFKQLHPDVEVVFEGITDYDNEVKIRMSTDNYGDVLLIPNSITSLSDLPDYFEPLGSVSELGQKYRFVTEKAFEDKVYGLAVTGNAFGFAYNKKVWAAAGVTAPPETPEDFLDALRDIKDKTDAVPLYTNYRNGWPLTQWQDARGSVSADPQVSNKMAADDSPWAEGKTQHTIDSLLFDVVANKLAEDDPLTTDWESSKSMIGTGQVATMMLGSWSITQLRAAAPNKDDIGYLPFPVQVDGKFHSAIAGDYKNGINIHSKNKDTARAWIDWFAEKSNFATAEGGISPLKDGPEPDTLADFTAAGVEYFEVDHAQDAVVTKIDDAAEIGLYEQTYRQGLVDAARGASGKSKQDVFDDLNTRWAEAKALVTK</sequence>
<comment type="caution">
    <text evidence="7">The sequence shown here is derived from an EMBL/GenBank/DDBJ whole genome shotgun (WGS) entry which is preliminary data.</text>
</comment>
<dbReference type="Gene3D" id="3.40.190.10">
    <property type="entry name" value="Periplasmic binding protein-like II"/>
    <property type="match status" value="2"/>
</dbReference>
<keyword evidence="8" id="KW-1185">Reference proteome</keyword>
<dbReference type="OrthoDB" id="2060074at2"/>
<dbReference type="InterPro" id="IPR006059">
    <property type="entry name" value="SBP"/>
</dbReference>
<gene>
    <name evidence="7" type="ORF">EDD40_7254</name>
</gene>
<keyword evidence="2 6" id="KW-0732">Signal</keyword>
<dbReference type="PANTHER" id="PTHR43649">
    <property type="entry name" value="ARABINOSE-BINDING PROTEIN-RELATED"/>
    <property type="match status" value="1"/>
</dbReference>
<dbReference type="PROSITE" id="PS51257">
    <property type="entry name" value="PROKAR_LIPOPROTEIN"/>
    <property type="match status" value="1"/>
</dbReference>
<dbReference type="SUPFAM" id="SSF53850">
    <property type="entry name" value="Periplasmic binding protein-like II"/>
    <property type="match status" value="1"/>
</dbReference>
<dbReference type="AlphaFoldDB" id="A0A3N1HH17"/>
<evidence type="ECO:0000256" key="5">
    <source>
        <dbReference type="ARBA" id="ARBA00023288"/>
    </source>
</evidence>
<feature type="signal peptide" evidence="6">
    <location>
        <begin position="1"/>
        <end position="23"/>
    </location>
</feature>
<proteinExistence type="predicted"/>
<dbReference type="RefSeq" id="WP_123746840.1">
    <property type="nucleotide sequence ID" value="NZ_RJKM01000001.1"/>
</dbReference>
<dbReference type="Proteomes" id="UP000268727">
    <property type="component" value="Unassembled WGS sequence"/>
</dbReference>
<keyword evidence="1" id="KW-1003">Cell membrane</keyword>
<dbReference type="PANTHER" id="PTHR43649:SF33">
    <property type="entry name" value="POLYGALACTURONAN_RHAMNOGALACTURONAN-BINDING PROTEIN YTCQ"/>
    <property type="match status" value="1"/>
</dbReference>
<evidence type="ECO:0000256" key="1">
    <source>
        <dbReference type="ARBA" id="ARBA00022475"/>
    </source>
</evidence>
<dbReference type="InterPro" id="IPR050490">
    <property type="entry name" value="Bact_solute-bd_prot1"/>
</dbReference>
<evidence type="ECO:0000256" key="2">
    <source>
        <dbReference type="ARBA" id="ARBA00022729"/>
    </source>
</evidence>
<evidence type="ECO:0000256" key="6">
    <source>
        <dbReference type="SAM" id="SignalP"/>
    </source>
</evidence>
<accession>A0A3N1HH17</accession>
<evidence type="ECO:0000313" key="7">
    <source>
        <dbReference type="EMBL" id="ROP41798.1"/>
    </source>
</evidence>
<dbReference type="Pfam" id="PF01547">
    <property type="entry name" value="SBP_bac_1"/>
    <property type="match status" value="1"/>
</dbReference>
<keyword evidence="4" id="KW-0564">Palmitate</keyword>
<protein>
    <submittedName>
        <fullName evidence="7">Carbohydrate ABC transporter substrate-binding protein (CUT1 family)</fullName>
    </submittedName>
</protein>
<evidence type="ECO:0000313" key="8">
    <source>
        <dbReference type="Proteomes" id="UP000268727"/>
    </source>
</evidence>
<feature type="chain" id="PRO_5039472812" evidence="6">
    <location>
        <begin position="24"/>
        <end position="425"/>
    </location>
</feature>